<dbReference type="PANTHER" id="PTHR30033">
    <property type="entry name" value="FLAGELLAR HOOK-ASSOCIATED PROTEIN 1"/>
    <property type="match status" value="1"/>
</dbReference>
<feature type="domain" description="Flagellar basal-body/hook protein C-terminal" evidence="8">
    <location>
        <begin position="582"/>
        <end position="619"/>
    </location>
</feature>
<dbReference type="Proteomes" id="UP000297890">
    <property type="component" value="Unassembled WGS sequence"/>
</dbReference>
<dbReference type="InterPro" id="IPR053927">
    <property type="entry name" value="FlgK_helical"/>
</dbReference>
<dbReference type="AlphaFoldDB" id="A0A4Z0FCJ0"/>
<dbReference type="Pfam" id="PF22638">
    <property type="entry name" value="FlgK_D1"/>
    <property type="match status" value="1"/>
</dbReference>
<evidence type="ECO:0000259" key="9">
    <source>
        <dbReference type="Pfam" id="PF21158"/>
    </source>
</evidence>
<organism evidence="11 12">
    <name type="scientific">Candidatus Macondimonas diazotrophica</name>
    <dbReference type="NCBI Taxonomy" id="2305248"/>
    <lineage>
        <taxon>Bacteria</taxon>
        <taxon>Pseudomonadati</taxon>
        <taxon>Pseudomonadota</taxon>
        <taxon>Gammaproteobacteria</taxon>
        <taxon>Chromatiales</taxon>
        <taxon>Ectothiorhodospiraceae</taxon>
        <taxon>Candidatus Macondimonas</taxon>
    </lineage>
</organism>
<dbReference type="OrthoDB" id="9802553at2"/>
<dbReference type="InterPro" id="IPR010930">
    <property type="entry name" value="Flg_bb/hook_C_dom"/>
</dbReference>
<evidence type="ECO:0000259" key="10">
    <source>
        <dbReference type="Pfam" id="PF22638"/>
    </source>
</evidence>
<dbReference type="GO" id="GO:0044780">
    <property type="term" value="P:bacterial-type flagellum assembly"/>
    <property type="evidence" value="ECO:0007669"/>
    <property type="project" value="InterPro"/>
</dbReference>
<keyword evidence="12" id="KW-1185">Reference proteome</keyword>
<evidence type="ECO:0000256" key="5">
    <source>
        <dbReference type="ARBA" id="ARBA00022525"/>
    </source>
</evidence>
<evidence type="ECO:0000256" key="3">
    <source>
        <dbReference type="ARBA" id="ARBA00009677"/>
    </source>
</evidence>
<keyword evidence="11" id="KW-0969">Cilium</keyword>
<keyword evidence="7" id="KW-0175">Coiled coil</keyword>
<dbReference type="EMBL" id="SRIO01000004">
    <property type="protein sequence ID" value="TFZ83271.1"/>
    <property type="molecule type" value="Genomic_DNA"/>
</dbReference>
<evidence type="ECO:0000256" key="4">
    <source>
        <dbReference type="ARBA" id="ARBA00016244"/>
    </source>
</evidence>
<gene>
    <name evidence="11" type="primary">flgK</name>
    <name evidence="11" type="ORF">E4680_04260</name>
</gene>
<evidence type="ECO:0000313" key="11">
    <source>
        <dbReference type="EMBL" id="TFZ83271.1"/>
    </source>
</evidence>
<dbReference type="Pfam" id="PF21158">
    <property type="entry name" value="flgK_1st_1"/>
    <property type="match status" value="1"/>
</dbReference>
<feature type="coiled-coil region" evidence="7">
    <location>
        <begin position="137"/>
        <end position="189"/>
    </location>
</feature>
<comment type="similarity">
    <text evidence="3">Belongs to the flagella basal body rod proteins family.</text>
</comment>
<dbReference type="RefSeq" id="WP_135281151.1">
    <property type="nucleotide sequence ID" value="NZ_SRIO01000004.1"/>
</dbReference>
<keyword evidence="11" id="KW-0966">Cell projection</keyword>
<dbReference type="GO" id="GO:0005576">
    <property type="term" value="C:extracellular region"/>
    <property type="evidence" value="ECO:0007669"/>
    <property type="project" value="UniProtKB-SubCell"/>
</dbReference>
<keyword evidence="11" id="KW-0282">Flagellum</keyword>
<evidence type="ECO:0000256" key="1">
    <source>
        <dbReference type="ARBA" id="ARBA00004365"/>
    </source>
</evidence>
<evidence type="ECO:0000259" key="8">
    <source>
        <dbReference type="Pfam" id="PF06429"/>
    </source>
</evidence>
<sequence>MADMFSSGVSGLLAFQNALTTTSHNISNVATEGYSRQRVELGTRPAELQNDFYLGTGVNSQTVRRSYDQLLTEQVRNTGSAAAQMDRYATLAARLDNLLAAPGTSISPMLTQFFNDIERLAENPSGIPERQVVLTDAELLVDRFNALDAQLNNLQAETNSQIASDVTEINRLSRNVAELNGQIALAQSRANGTPPNDLLDARDEALRQLGEKVSIQTVAQDNGAVNVFAGSGQALVVGQTATPLATVANAYEPTRLEIAYGSPTGPQVSNQLTGGSLGGTLAFRRETLDVARNSLGQLAIGVAETVNEQHRMGMDLNGQLGAAVFAIDAPGVLPHRDNAGTATVAASITDPRALTASDYQARYDGSQWEITRLSDGMQTSGNLPLALDGITIDLTGTPAAGDRFLIQPTAGGAASLRVVIDDPRELAAASPVRTRAALSNAGTGRIDAGLVVDPTDPALMTPVTIEFLTPTTYSINGSGSFAYSADAAIAMNGWEIRINGAPQAGDQFTVAPNSGGVGDNRNALALAGLQSQSLLDGGSATYGERYERVVGEVANRSRQAALGRDTQRLLVDQARAARDAVSGVNLDEEAAQMLRFQQAYQAAAQVIATADGLFQTLLDALRR</sequence>
<dbReference type="InterPro" id="IPR002371">
    <property type="entry name" value="FlgK"/>
</dbReference>
<reference evidence="11 12" key="1">
    <citation type="journal article" date="2019" name="ISME J.">
        <title>Candidatus Macondimonas diazotrophica, a novel gammaproteobacterial genus dominating crude-oil-contaminated coastal sediments.</title>
        <authorList>
            <person name="Karthikeyan S."/>
            <person name="Konstantinidis K."/>
        </authorList>
    </citation>
    <scope>NUCLEOTIDE SEQUENCE [LARGE SCALE GENOMIC DNA]</scope>
    <source>
        <strain evidence="11 12">KTK01</strain>
    </source>
</reference>
<proteinExistence type="inferred from homology"/>
<dbReference type="PRINTS" id="PR01005">
    <property type="entry name" value="FLGHOOKAP1"/>
</dbReference>
<evidence type="ECO:0000313" key="12">
    <source>
        <dbReference type="Proteomes" id="UP000297890"/>
    </source>
</evidence>
<dbReference type="NCBIfam" id="TIGR02492">
    <property type="entry name" value="flgK_ends"/>
    <property type="match status" value="1"/>
</dbReference>
<evidence type="ECO:0000256" key="6">
    <source>
        <dbReference type="ARBA" id="ARBA00023143"/>
    </source>
</evidence>
<protein>
    <recommendedName>
        <fullName evidence="4">Flagellar hook-associated protein 1</fullName>
    </recommendedName>
</protein>
<comment type="subcellular location">
    <subcellularLocation>
        <location evidence="1">Bacterial flagellum</location>
    </subcellularLocation>
    <subcellularLocation>
        <location evidence="2">Secreted</location>
    </subcellularLocation>
</comment>
<evidence type="ECO:0000256" key="2">
    <source>
        <dbReference type="ARBA" id="ARBA00004613"/>
    </source>
</evidence>
<dbReference type="GO" id="GO:0009424">
    <property type="term" value="C:bacterial-type flagellum hook"/>
    <property type="evidence" value="ECO:0007669"/>
    <property type="project" value="InterPro"/>
</dbReference>
<evidence type="ECO:0000256" key="7">
    <source>
        <dbReference type="SAM" id="Coils"/>
    </source>
</evidence>
<name>A0A4Z0FCJ0_9GAMM</name>
<comment type="caution">
    <text evidence="11">The sequence shown here is derived from an EMBL/GenBank/DDBJ whole genome shotgun (WGS) entry which is preliminary data.</text>
</comment>
<feature type="domain" description="Flagellar hook-associated protein FlgK helical" evidence="10">
    <location>
        <begin position="93"/>
        <end position="325"/>
    </location>
</feature>
<dbReference type="InterPro" id="IPR049119">
    <property type="entry name" value="FlgK_D2-like"/>
</dbReference>
<dbReference type="PANTHER" id="PTHR30033:SF1">
    <property type="entry name" value="FLAGELLAR HOOK-ASSOCIATED PROTEIN 1"/>
    <property type="match status" value="1"/>
</dbReference>
<keyword evidence="5" id="KW-0964">Secreted</keyword>
<accession>A0A4Z0FCJ0</accession>
<dbReference type="GO" id="GO:0005198">
    <property type="term" value="F:structural molecule activity"/>
    <property type="evidence" value="ECO:0007669"/>
    <property type="project" value="InterPro"/>
</dbReference>
<keyword evidence="6" id="KW-0975">Bacterial flagellum</keyword>
<dbReference type="SUPFAM" id="SSF64518">
    <property type="entry name" value="Phase 1 flagellin"/>
    <property type="match status" value="2"/>
</dbReference>
<dbReference type="Pfam" id="PF06429">
    <property type="entry name" value="Flg_bbr_C"/>
    <property type="match status" value="1"/>
</dbReference>
<feature type="domain" description="Flagellar hook-associated protein 1 D2-like" evidence="9">
    <location>
        <begin position="338"/>
        <end position="408"/>
    </location>
</feature>